<evidence type="ECO:0000256" key="1">
    <source>
        <dbReference type="ARBA" id="ARBA00023224"/>
    </source>
</evidence>
<protein>
    <recommendedName>
        <fullName evidence="9">Methyl-accepting chemotaxis protein</fullName>
    </recommendedName>
</protein>
<dbReference type="Gene3D" id="6.10.340.10">
    <property type="match status" value="1"/>
</dbReference>
<dbReference type="Pfam" id="PF00672">
    <property type="entry name" value="HAMP"/>
    <property type="match status" value="1"/>
</dbReference>
<keyword evidence="8" id="KW-1185">Reference proteome</keyword>
<feature type="transmembrane region" description="Helical" evidence="4">
    <location>
        <begin position="322"/>
        <end position="344"/>
    </location>
</feature>
<dbReference type="SMART" id="SM00304">
    <property type="entry name" value="HAMP"/>
    <property type="match status" value="1"/>
</dbReference>
<comment type="similarity">
    <text evidence="2">Belongs to the methyl-accepting chemotaxis (MCP) protein family.</text>
</comment>
<dbReference type="CDD" id="cd06225">
    <property type="entry name" value="HAMP"/>
    <property type="match status" value="1"/>
</dbReference>
<dbReference type="PROSITE" id="PS50885">
    <property type="entry name" value="HAMP"/>
    <property type="match status" value="1"/>
</dbReference>
<reference evidence="7" key="1">
    <citation type="journal article" date="2021" name="Front. Microbiol.">
        <title>Comprehensive Comparative Genomics and Phenotyping of Methylobacterium Species.</title>
        <authorList>
            <person name="Alessa O."/>
            <person name="Ogura Y."/>
            <person name="Fujitani Y."/>
            <person name="Takami H."/>
            <person name="Hayashi T."/>
            <person name="Sahin N."/>
            <person name="Tani A."/>
        </authorList>
    </citation>
    <scope>NUCLEOTIDE SEQUENCE</scope>
    <source>
        <strain evidence="7">DSM 17168</strain>
    </source>
</reference>
<keyword evidence="1 3" id="KW-0807">Transducer</keyword>
<gene>
    <name evidence="7" type="ORF">GMJLKIPL_6071</name>
</gene>
<dbReference type="InterPro" id="IPR003660">
    <property type="entry name" value="HAMP_dom"/>
</dbReference>
<name>A0ABQ4SP91_9HYPH</name>
<organism evidence="7 8">
    <name type="scientific">Methylobacterium isbiliense</name>
    <dbReference type="NCBI Taxonomy" id="315478"/>
    <lineage>
        <taxon>Bacteria</taxon>
        <taxon>Pseudomonadati</taxon>
        <taxon>Pseudomonadota</taxon>
        <taxon>Alphaproteobacteria</taxon>
        <taxon>Hyphomicrobiales</taxon>
        <taxon>Methylobacteriaceae</taxon>
        <taxon>Methylobacterium</taxon>
    </lineage>
</organism>
<proteinExistence type="inferred from homology"/>
<feature type="domain" description="Methyl-accepting transducer" evidence="5">
    <location>
        <begin position="439"/>
        <end position="668"/>
    </location>
</feature>
<dbReference type="SUPFAM" id="SSF58104">
    <property type="entry name" value="Methyl-accepting chemotaxis protein (MCP) signaling domain"/>
    <property type="match status" value="1"/>
</dbReference>
<keyword evidence="4" id="KW-1133">Transmembrane helix</keyword>
<comment type="caution">
    <text evidence="7">The sequence shown here is derived from an EMBL/GenBank/DDBJ whole genome shotgun (WGS) entry which is preliminary data.</text>
</comment>
<feature type="domain" description="HAMP" evidence="6">
    <location>
        <begin position="345"/>
        <end position="398"/>
    </location>
</feature>
<dbReference type="Pfam" id="PF00015">
    <property type="entry name" value="MCPsignal"/>
    <property type="match status" value="1"/>
</dbReference>
<evidence type="ECO:0000259" key="6">
    <source>
        <dbReference type="PROSITE" id="PS50885"/>
    </source>
</evidence>
<reference evidence="7" key="2">
    <citation type="submission" date="2021-08" db="EMBL/GenBank/DDBJ databases">
        <authorList>
            <person name="Tani A."/>
            <person name="Ola A."/>
            <person name="Ogura Y."/>
            <person name="Katsura K."/>
            <person name="Hayashi T."/>
        </authorList>
    </citation>
    <scope>NUCLEOTIDE SEQUENCE</scope>
    <source>
        <strain evidence="7">DSM 17168</strain>
    </source>
</reference>
<dbReference type="PANTHER" id="PTHR32089">
    <property type="entry name" value="METHYL-ACCEPTING CHEMOTAXIS PROTEIN MCPB"/>
    <property type="match status" value="1"/>
</dbReference>
<evidence type="ECO:0000256" key="2">
    <source>
        <dbReference type="ARBA" id="ARBA00029447"/>
    </source>
</evidence>
<evidence type="ECO:0000256" key="3">
    <source>
        <dbReference type="PROSITE-ProRule" id="PRU00284"/>
    </source>
</evidence>
<dbReference type="RefSeq" id="WP_238241479.1">
    <property type="nucleotide sequence ID" value="NZ_BPQQ01000102.1"/>
</dbReference>
<dbReference type="SMART" id="SM00283">
    <property type="entry name" value="MA"/>
    <property type="match status" value="1"/>
</dbReference>
<evidence type="ECO:0000256" key="4">
    <source>
        <dbReference type="SAM" id="Phobius"/>
    </source>
</evidence>
<keyword evidence="4" id="KW-0812">Transmembrane</keyword>
<dbReference type="EMBL" id="BPQQ01000102">
    <property type="protein sequence ID" value="GJE04111.1"/>
    <property type="molecule type" value="Genomic_DNA"/>
</dbReference>
<dbReference type="Gene3D" id="1.10.287.950">
    <property type="entry name" value="Methyl-accepting chemotaxis protein"/>
    <property type="match status" value="1"/>
</dbReference>
<dbReference type="InterPro" id="IPR004089">
    <property type="entry name" value="MCPsignal_dom"/>
</dbReference>
<sequence length="695" mass="71855">MPIRHWLSAILIAFGAIVFGLCAENLRTSWRQWNTATHVARLATVDRLLLQALANLRFERGATVSGLPLEREQGAANAKDIAERRAAVNGSLDQARGLLAELGETDFAAVLSSLDAASSDWQRTRRDADAALAQPLSARDGALVARVNATGGRLLDAVEATMGAVESLISAEDPSLTAPLLARAMTWAARNFAGAEVLIVNDVLAQRRAITFREQITHEANRKQAEFAFGVARGVARKFEGSQRIREAMGAAEAGYYSAAHAERNAKLMEALLDPSLPRPTLPESRRVTTPLLSQIAAAATAFVEEVDQIAAASARNARQDFAVYAGLLAMSLVLAGGGILLVTRAIIRPLSAMTGAATRLAEGDTAVVVPGRGRADEIGALAGAVQVFKENLIRTRALEEETALARAGAEAQRRAAMRAMADGFERAVSGIVRTVSHSASELQATAQAMTAAASRTALQSSSVAAAAEQAASNVGTVAAAAEELGASVQEIGRQAAGSSDLARTAVGEAEATAGLVQELSGAAAKIGEVVSLITTIAGQTNLLALNATIEAARAGEAGRGFAVVAAEVKELATQTARATEDISAQVARIQASTREAVGAIGGIGGRIREVSEVTTGISASVKEQGAATQEIVHSIAQAATGTGEVTRNIACVAANAEETGAAASHVLSAASALSRQSDHLSAEVRRFLDTVRAA</sequence>
<evidence type="ECO:0000313" key="7">
    <source>
        <dbReference type="EMBL" id="GJE04111.1"/>
    </source>
</evidence>
<evidence type="ECO:0008006" key="9">
    <source>
        <dbReference type="Google" id="ProtNLM"/>
    </source>
</evidence>
<keyword evidence="4" id="KW-0472">Membrane</keyword>
<accession>A0ABQ4SP91</accession>
<dbReference type="Proteomes" id="UP001055153">
    <property type="component" value="Unassembled WGS sequence"/>
</dbReference>
<dbReference type="PROSITE" id="PS50111">
    <property type="entry name" value="CHEMOTAXIS_TRANSDUC_2"/>
    <property type="match status" value="1"/>
</dbReference>
<evidence type="ECO:0000313" key="8">
    <source>
        <dbReference type="Proteomes" id="UP001055153"/>
    </source>
</evidence>
<evidence type="ECO:0000259" key="5">
    <source>
        <dbReference type="PROSITE" id="PS50111"/>
    </source>
</evidence>
<dbReference type="PANTHER" id="PTHR32089:SF112">
    <property type="entry name" value="LYSOZYME-LIKE PROTEIN-RELATED"/>
    <property type="match status" value="1"/>
</dbReference>